<evidence type="ECO:0000256" key="1">
    <source>
        <dbReference type="SAM" id="MobiDB-lite"/>
    </source>
</evidence>
<proteinExistence type="predicted"/>
<dbReference type="AlphaFoldDB" id="A0AA39MRK1"/>
<sequence>MDSNTTPGSVSTIHLPTLQSSPPTQHLPSHSLGFPDPPALLMFPVDPADISDTNSQNVTCLWPTCVPLFTFTEHSHLQERKDRVIQILRLSRDRKLGYGLRSARVLTRNQYTNTFSEETRILDHLLTSVFACTTFTKDVVYKMDQNIYQELHTRLTTRRAIASSSLNSFGYSDFKVPTWGINTVKGLTANDFEVYALQYCIRIEHFLHMLNYVHDWNNLRTRIYLDEKLLAAQRNPDRARVMIMEHYLHAVPPVSHSNPFKSKTSFQTSYSDLSWEGVHYTATRDEEQHPSNSRATKTQISHRVQFPEDLDFRDPSMHKSIYQGCALSNLNSSRGGKNGNRLPSRRGPCNSQIPAYPSHSEYTSIGFDTTFQAMDVPACKSNPSTRDSCENKFINTPALSHNIGNQILPYSTNNKIRPFRIASNTPCTRFLEKNKNSRSPRKVRRHIDWLQRRLLRIIHATRQVTSTNDDRQRIRMRMRECIQPLPRLPILGSEATKVHRGTNTIDLDVLQKTLDSGSYTMPVSRTEIRMLSTHPRVCIKQKMKFCLARHKIDSEVKKDTAPSTINRECQLYCRKGCNCRHPKHRRVPGDIRAKICIVIPAKPKPTAGHNNQFLDVSLTSSTNTPMIPTMLEATANE</sequence>
<evidence type="ECO:0000313" key="2">
    <source>
        <dbReference type="EMBL" id="KAK0443419.1"/>
    </source>
</evidence>
<dbReference type="GeneID" id="85363344"/>
<accession>A0AA39MRK1</accession>
<dbReference type="RefSeq" id="XP_060324738.1">
    <property type="nucleotide sequence ID" value="XM_060479796.1"/>
</dbReference>
<comment type="caution">
    <text evidence="2">The sequence shown here is derived from an EMBL/GenBank/DDBJ whole genome shotgun (WGS) entry which is preliminary data.</text>
</comment>
<keyword evidence="3" id="KW-1185">Reference proteome</keyword>
<feature type="compositionally biased region" description="Polar residues" evidence="1">
    <location>
        <begin position="1"/>
        <end position="28"/>
    </location>
</feature>
<evidence type="ECO:0000313" key="3">
    <source>
        <dbReference type="Proteomes" id="UP001175211"/>
    </source>
</evidence>
<protein>
    <submittedName>
        <fullName evidence="2">Uncharacterized protein</fullName>
    </submittedName>
</protein>
<name>A0AA39MRK1_ARMTA</name>
<gene>
    <name evidence="2" type="ORF">EV420DRAFT_1723969</name>
</gene>
<organism evidence="2 3">
    <name type="scientific">Armillaria tabescens</name>
    <name type="common">Ringless honey mushroom</name>
    <name type="synonym">Agaricus tabescens</name>
    <dbReference type="NCBI Taxonomy" id="1929756"/>
    <lineage>
        <taxon>Eukaryota</taxon>
        <taxon>Fungi</taxon>
        <taxon>Dikarya</taxon>
        <taxon>Basidiomycota</taxon>
        <taxon>Agaricomycotina</taxon>
        <taxon>Agaricomycetes</taxon>
        <taxon>Agaricomycetidae</taxon>
        <taxon>Agaricales</taxon>
        <taxon>Marasmiineae</taxon>
        <taxon>Physalacriaceae</taxon>
        <taxon>Desarmillaria</taxon>
    </lineage>
</organism>
<feature type="region of interest" description="Disordered" evidence="1">
    <location>
        <begin position="1"/>
        <end position="31"/>
    </location>
</feature>
<dbReference type="Proteomes" id="UP001175211">
    <property type="component" value="Unassembled WGS sequence"/>
</dbReference>
<reference evidence="2" key="1">
    <citation type="submission" date="2023-06" db="EMBL/GenBank/DDBJ databases">
        <authorList>
            <consortium name="Lawrence Berkeley National Laboratory"/>
            <person name="Ahrendt S."/>
            <person name="Sahu N."/>
            <person name="Indic B."/>
            <person name="Wong-Bajracharya J."/>
            <person name="Merenyi Z."/>
            <person name="Ke H.-M."/>
            <person name="Monk M."/>
            <person name="Kocsube S."/>
            <person name="Drula E."/>
            <person name="Lipzen A."/>
            <person name="Balint B."/>
            <person name="Henrissat B."/>
            <person name="Andreopoulos B."/>
            <person name="Martin F.M."/>
            <person name="Harder C.B."/>
            <person name="Rigling D."/>
            <person name="Ford K.L."/>
            <person name="Foster G.D."/>
            <person name="Pangilinan J."/>
            <person name="Papanicolaou A."/>
            <person name="Barry K."/>
            <person name="LaButti K."/>
            <person name="Viragh M."/>
            <person name="Koriabine M."/>
            <person name="Yan M."/>
            <person name="Riley R."/>
            <person name="Champramary S."/>
            <person name="Plett K.L."/>
            <person name="Tsai I.J."/>
            <person name="Slot J."/>
            <person name="Sipos G."/>
            <person name="Plett J."/>
            <person name="Nagy L.G."/>
            <person name="Grigoriev I.V."/>
        </authorList>
    </citation>
    <scope>NUCLEOTIDE SEQUENCE</scope>
    <source>
        <strain evidence="2">CCBAS 213</strain>
    </source>
</reference>
<dbReference type="EMBL" id="JAUEPS010000058">
    <property type="protein sequence ID" value="KAK0443419.1"/>
    <property type="molecule type" value="Genomic_DNA"/>
</dbReference>